<dbReference type="GeneID" id="78361154"/>
<sequence>MEVRVPEVFTKYISSFSGCMGGNPGAPIWMCIDHSCRTPDVIAPSFFDTPVEDISGLQKGLLASCPVSSSIAALVNDIVGQPAEDVGKVFNENDPKAQSILTLAVSPFSFGDNPVQNWKAEKVIEVDGKKLSFAEYTGLPEFKDYWDFLIAQRGKVFAEAAKKYAPKVIICEGINKYKEYFKLWQADLTNVRAHDAFYYAPIIGMDGKPVGIVFATDLFGTSNGIDNTYHIERIALQIRHFAVAELGDKVFGSFVGPNF</sequence>
<dbReference type="Proteomes" id="UP000214610">
    <property type="component" value="Unassembled WGS sequence"/>
</dbReference>
<keyword evidence="2" id="KW-1185">Reference proteome</keyword>
<dbReference type="RefSeq" id="WP_066592136.1">
    <property type="nucleotide sequence ID" value="NZ_CAJTBZ010000020.1"/>
</dbReference>
<organism evidence="1 2">
    <name type="scientific">Turicimonas muris</name>
    <dbReference type="NCBI Taxonomy" id="1796652"/>
    <lineage>
        <taxon>Bacteria</taxon>
        <taxon>Pseudomonadati</taxon>
        <taxon>Pseudomonadota</taxon>
        <taxon>Betaproteobacteria</taxon>
        <taxon>Burkholderiales</taxon>
        <taxon>Sutterellaceae</taxon>
        <taxon>Turicimonas</taxon>
    </lineage>
</organism>
<proteinExistence type="predicted"/>
<name>A0A227KDF1_9BURK</name>
<dbReference type="AlphaFoldDB" id="A0A227KDF1"/>
<comment type="caution">
    <text evidence="1">The sequence shown here is derived from an EMBL/GenBank/DDBJ whole genome shotgun (WGS) entry which is preliminary data.</text>
</comment>
<dbReference type="EMBL" id="NHMP01000009">
    <property type="protein sequence ID" value="OXE45523.1"/>
    <property type="molecule type" value="Genomic_DNA"/>
</dbReference>
<reference evidence="2" key="1">
    <citation type="submission" date="2017-05" db="EMBL/GenBank/DDBJ databases">
        <title>Improved OligoMM genomes.</title>
        <authorList>
            <person name="Garzetti D."/>
        </authorList>
    </citation>
    <scope>NUCLEOTIDE SEQUENCE [LARGE SCALE GENOMIC DNA]</scope>
    <source>
        <strain evidence="2">YL45</strain>
    </source>
</reference>
<evidence type="ECO:0000313" key="2">
    <source>
        <dbReference type="Proteomes" id="UP000214610"/>
    </source>
</evidence>
<protein>
    <submittedName>
        <fullName evidence="1">Uncharacterized protein</fullName>
    </submittedName>
</protein>
<accession>A0A227KDF1</accession>
<evidence type="ECO:0000313" key="1">
    <source>
        <dbReference type="EMBL" id="OXE45523.1"/>
    </source>
</evidence>
<gene>
    <name evidence="1" type="ORF">ADH67_11380</name>
</gene>